<evidence type="ECO:0000313" key="2">
    <source>
        <dbReference type="Proteomes" id="UP000320516"/>
    </source>
</evidence>
<dbReference type="Proteomes" id="UP000320516">
    <property type="component" value="Unassembled WGS sequence"/>
</dbReference>
<accession>A0A560K8V9</accession>
<comment type="caution">
    <text evidence="1">The sequence shown here is derived from an EMBL/GenBank/DDBJ whole genome shotgun (WGS) entry which is preliminary data.</text>
</comment>
<name>A0A560K8V9_9PROT</name>
<proteinExistence type="predicted"/>
<sequence>MNGWKRYQTGLHGVGPHWVRIFGNSLSGTAFEDPNAEGRFAWYVADRSRQGAKTFRHGLADSVKEAKLAADAAVLDRKRGRTAAVEGEPTSSTDRNRRRVDRLLASETLAHGLIDDLTNFHKELVTAGDLKTADRVAASIRRAALGALADYMRRTAAFRARSGANMASPETMKAEEETVLDIADQLDQMADDPQATEQLFEALTDKLRQLGVFPDGDLNSAVVNGFFLESLTKSSE</sequence>
<organism evidence="1 2">
    <name type="scientific">Nitrospirillum amazonense</name>
    <dbReference type="NCBI Taxonomy" id="28077"/>
    <lineage>
        <taxon>Bacteria</taxon>
        <taxon>Pseudomonadati</taxon>
        <taxon>Pseudomonadota</taxon>
        <taxon>Alphaproteobacteria</taxon>
        <taxon>Rhodospirillales</taxon>
        <taxon>Azospirillaceae</taxon>
        <taxon>Nitrospirillum</taxon>
    </lineage>
</organism>
<dbReference type="EMBL" id="VITV01000002">
    <property type="protein sequence ID" value="TWB79775.1"/>
    <property type="molecule type" value="Genomic_DNA"/>
</dbReference>
<dbReference type="AlphaFoldDB" id="A0A560K8V9"/>
<reference evidence="1 2" key="1">
    <citation type="submission" date="2019-06" db="EMBL/GenBank/DDBJ databases">
        <title>Genomic Encyclopedia of Type Strains, Phase IV (KMG-V): Genome sequencing to study the core and pangenomes of soil and plant-associated prokaryotes.</title>
        <authorList>
            <person name="Whitman W."/>
        </authorList>
    </citation>
    <scope>NUCLEOTIDE SEQUENCE [LARGE SCALE GENOMIC DNA]</scope>
    <source>
        <strain evidence="1 2">BR 12005</strain>
    </source>
</reference>
<protein>
    <submittedName>
        <fullName evidence="1">Uncharacterized protein</fullName>
    </submittedName>
</protein>
<evidence type="ECO:0000313" key="1">
    <source>
        <dbReference type="EMBL" id="TWB79775.1"/>
    </source>
</evidence>
<dbReference type="RefSeq" id="WP_145609251.1">
    <property type="nucleotide sequence ID" value="NZ_JARPAF010000002.1"/>
</dbReference>
<gene>
    <name evidence="1" type="ORF">FBZ87_102196</name>
</gene>